<dbReference type="InterPro" id="IPR048685">
    <property type="entry name" value="COG3_C"/>
</dbReference>
<dbReference type="PANTHER" id="PTHR13302:SF8">
    <property type="entry name" value="CONSERVED OLIGOMERIC GOLGI COMPLEX SUBUNIT 3"/>
    <property type="match status" value="1"/>
</dbReference>
<keyword evidence="9" id="KW-0175">Coiled coil</keyword>
<feature type="coiled-coil region" evidence="9">
    <location>
        <begin position="70"/>
        <end position="97"/>
    </location>
</feature>
<comment type="subcellular location">
    <subcellularLocation>
        <location evidence="1">Golgi apparatus membrane</location>
        <topology evidence="1">Peripheral membrane protein</topology>
    </subcellularLocation>
</comment>
<evidence type="ECO:0000256" key="1">
    <source>
        <dbReference type="ARBA" id="ARBA00004395"/>
    </source>
</evidence>
<keyword evidence="6" id="KW-0333">Golgi apparatus</keyword>
<dbReference type="Pfam" id="PF20671">
    <property type="entry name" value="COG3_C"/>
    <property type="match status" value="1"/>
</dbReference>
<dbReference type="InterPro" id="IPR007265">
    <property type="entry name" value="COG_su3"/>
</dbReference>
<evidence type="ECO:0000256" key="2">
    <source>
        <dbReference type="ARBA" id="ARBA00009936"/>
    </source>
</evidence>
<dbReference type="AlphaFoldDB" id="A0AAU9JGC8"/>
<evidence type="ECO:0000256" key="5">
    <source>
        <dbReference type="ARBA" id="ARBA00022927"/>
    </source>
</evidence>
<feature type="domain" description="Conserved oligomeric Golgi complex subunit 3 N-terminal" evidence="10">
    <location>
        <begin position="46"/>
        <end position="180"/>
    </location>
</feature>
<organism evidence="12 13">
    <name type="scientific">Blepharisma stoltei</name>
    <dbReference type="NCBI Taxonomy" id="1481888"/>
    <lineage>
        <taxon>Eukaryota</taxon>
        <taxon>Sar</taxon>
        <taxon>Alveolata</taxon>
        <taxon>Ciliophora</taxon>
        <taxon>Postciliodesmatophora</taxon>
        <taxon>Heterotrichea</taxon>
        <taxon>Heterotrichida</taxon>
        <taxon>Blepharismidae</taxon>
        <taxon>Blepharisma</taxon>
    </lineage>
</organism>
<evidence type="ECO:0000256" key="6">
    <source>
        <dbReference type="ARBA" id="ARBA00023034"/>
    </source>
</evidence>
<dbReference type="PANTHER" id="PTHR13302">
    <property type="entry name" value="CONSERVED OLIGOMERIC GOLGI COMPLEX COMPONENT 3"/>
    <property type="match status" value="1"/>
</dbReference>
<dbReference type="Proteomes" id="UP001162131">
    <property type="component" value="Unassembled WGS sequence"/>
</dbReference>
<reference evidence="12" key="1">
    <citation type="submission" date="2021-09" db="EMBL/GenBank/DDBJ databases">
        <authorList>
            <consortium name="AG Swart"/>
            <person name="Singh M."/>
            <person name="Singh A."/>
            <person name="Seah K."/>
            <person name="Emmerich C."/>
        </authorList>
    </citation>
    <scope>NUCLEOTIDE SEQUENCE</scope>
    <source>
        <strain evidence="12">ATCC30299</strain>
    </source>
</reference>
<dbReference type="Pfam" id="PF04136">
    <property type="entry name" value="COG3_N"/>
    <property type="match status" value="1"/>
</dbReference>
<keyword evidence="7" id="KW-0472">Membrane</keyword>
<evidence type="ECO:0000313" key="12">
    <source>
        <dbReference type="EMBL" id="CAG9319842.1"/>
    </source>
</evidence>
<comment type="caution">
    <text evidence="12">The sequence shown here is derived from an EMBL/GenBank/DDBJ whole genome shotgun (WGS) entry which is preliminary data.</text>
</comment>
<dbReference type="GO" id="GO:0000139">
    <property type="term" value="C:Golgi membrane"/>
    <property type="evidence" value="ECO:0007669"/>
    <property type="project" value="UniProtKB-SubCell"/>
</dbReference>
<dbReference type="InterPro" id="IPR048320">
    <property type="entry name" value="COG3_N"/>
</dbReference>
<accession>A0AAU9JGC8</accession>
<evidence type="ECO:0000313" key="13">
    <source>
        <dbReference type="Proteomes" id="UP001162131"/>
    </source>
</evidence>
<proteinExistence type="inferred from homology"/>
<dbReference type="GO" id="GO:0017119">
    <property type="term" value="C:Golgi transport complex"/>
    <property type="evidence" value="ECO:0007669"/>
    <property type="project" value="TreeGrafter"/>
</dbReference>
<feature type="domain" description="Conserved oligomeric Golgi complex subunit 3 C-terminal" evidence="11">
    <location>
        <begin position="206"/>
        <end position="462"/>
    </location>
</feature>
<dbReference type="GO" id="GO:0005801">
    <property type="term" value="C:cis-Golgi network"/>
    <property type="evidence" value="ECO:0007669"/>
    <property type="project" value="InterPro"/>
</dbReference>
<evidence type="ECO:0000256" key="7">
    <source>
        <dbReference type="ARBA" id="ARBA00023136"/>
    </source>
</evidence>
<protein>
    <recommendedName>
        <fullName evidence="3">Conserved oligomeric Golgi complex subunit 3</fullName>
    </recommendedName>
    <alternativeName>
        <fullName evidence="8">Component of oligomeric Golgi complex 3</fullName>
    </alternativeName>
</protein>
<comment type="similarity">
    <text evidence="2">Belongs to the COG3 family.</text>
</comment>
<evidence type="ECO:0000256" key="9">
    <source>
        <dbReference type="SAM" id="Coils"/>
    </source>
</evidence>
<evidence type="ECO:0000256" key="3">
    <source>
        <dbReference type="ARBA" id="ARBA00020976"/>
    </source>
</evidence>
<keyword evidence="5" id="KW-0653">Protein transport</keyword>
<evidence type="ECO:0000259" key="11">
    <source>
        <dbReference type="Pfam" id="PF20671"/>
    </source>
</evidence>
<dbReference type="GO" id="GO:0006891">
    <property type="term" value="P:intra-Golgi vesicle-mediated transport"/>
    <property type="evidence" value="ECO:0007669"/>
    <property type="project" value="TreeGrafter"/>
</dbReference>
<keyword evidence="4" id="KW-0813">Transport</keyword>
<dbReference type="GO" id="GO:0006886">
    <property type="term" value="P:intracellular protein transport"/>
    <property type="evidence" value="ECO:0007669"/>
    <property type="project" value="InterPro"/>
</dbReference>
<gene>
    <name evidence="12" type="ORF">BSTOLATCC_MIC25087</name>
</gene>
<evidence type="ECO:0000256" key="4">
    <source>
        <dbReference type="ARBA" id="ARBA00022448"/>
    </source>
</evidence>
<evidence type="ECO:0000259" key="10">
    <source>
        <dbReference type="Pfam" id="PF04136"/>
    </source>
</evidence>
<dbReference type="GO" id="GO:0007030">
    <property type="term" value="P:Golgi organization"/>
    <property type="evidence" value="ECO:0007669"/>
    <property type="project" value="TreeGrafter"/>
</dbReference>
<dbReference type="EMBL" id="CAJZBQ010000024">
    <property type="protein sequence ID" value="CAG9319842.1"/>
    <property type="molecule type" value="Genomic_DNA"/>
</dbReference>
<evidence type="ECO:0000256" key="8">
    <source>
        <dbReference type="ARBA" id="ARBA00031339"/>
    </source>
</evidence>
<sequence length="621" mass="72338">MGYEEWEKYAILTKSARQLIQKEEYIPEIAEPVKPEEPPAWSALVLAELERYKGESENSYKASLNMLSILEQLNIVREKMLAQSKKLNSECSNLLKEREYLVKLNSELHSKHFYYLHLESLENQIELLANDPVTSRKKFLEILAQIEDGISFFNENPHYFERDDYLRLYKDLQVHWVDKFANSCAEQLHLFYSQADNFYKKVPNFEEIEAIIQHLKSKIDPENIYGSLIENIQTAYFRIRSRHLQKAIKKKQNELTNIPQSIVDHIRVICEIIKTAWKKEKDLFISYFTAEKSEESLKPIKQQMNSLCVGLYESCREKMIQEQSVDILCELALMMKRDFIKEDLSILVRIYQDIQERLIYSVQLYINESIVPLRSNDEKHPALKITTNLLSKLVIGVENEIFQGLAQEAVSLCLSALKKSMPQDDFIDGHAFLIKHILLLRKEILAMSEINCYTVKELDFSDTKRLFWKLIMGEVSLQKEGVLAEIVNSGAPKFMESNLDVRKILENELKEACKSFVVKVFHEIANPIIIFIIRGKNSPILPYEEAEAALMESSNRIMGIYPSFNNALRSVLDEKNYKEVLNSATLQIMKAFRQLISYMETHYIGRPLPNLIHIQTLLQSN</sequence>
<name>A0AAU9JGC8_9CILI</name>
<keyword evidence="13" id="KW-1185">Reference proteome</keyword>